<gene>
    <name evidence="4" type="ORF">ACFP0N_23950</name>
</gene>
<sequence length="241" mass="23809">MRIRPIAAALTLTLTLAGAAVLGPAALPAAAHGDTVHLEVAGVEGGHVTAVATWENDHDPVTEEFAGTMAATSDDGRSAGPWRLVAVPGRPGSYTTREFLPAGHWRITVDCAFPSLGHGERELDVEAAPITDPTLPTPPSPATSTATAVPTPGPTAVPTLGPAPAPTTPTVGPTADPTAGPTTAPTGTAASPSASPGPNAAATAGSDSASNVAAWAAVGTAALAVALVAVGFRLRRRARGR</sequence>
<organism evidence="4 5">
    <name type="scientific">Kitasatospora aburaviensis</name>
    <dbReference type="NCBI Taxonomy" id="67265"/>
    <lineage>
        <taxon>Bacteria</taxon>
        <taxon>Bacillati</taxon>
        <taxon>Actinomycetota</taxon>
        <taxon>Actinomycetes</taxon>
        <taxon>Kitasatosporales</taxon>
        <taxon>Streptomycetaceae</taxon>
        <taxon>Kitasatospora</taxon>
    </lineage>
</organism>
<keyword evidence="3" id="KW-0732">Signal</keyword>
<evidence type="ECO:0000256" key="3">
    <source>
        <dbReference type="SAM" id="SignalP"/>
    </source>
</evidence>
<evidence type="ECO:0000313" key="4">
    <source>
        <dbReference type="EMBL" id="MFC5888026.1"/>
    </source>
</evidence>
<name>A0ABW1F1M8_9ACTN</name>
<keyword evidence="2" id="KW-0472">Membrane</keyword>
<evidence type="ECO:0000256" key="1">
    <source>
        <dbReference type="SAM" id="MobiDB-lite"/>
    </source>
</evidence>
<feature type="compositionally biased region" description="Pro residues" evidence="1">
    <location>
        <begin position="151"/>
        <end position="167"/>
    </location>
</feature>
<comment type="caution">
    <text evidence="4">The sequence shown here is derived from an EMBL/GenBank/DDBJ whole genome shotgun (WGS) entry which is preliminary data.</text>
</comment>
<accession>A0ABW1F1M8</accession>
<dbReference type="Proteomes" id="UP001596067">
    <property type="component" value="Unassembled WGS sequence"/>
</dbReference>
<dbReference type="EMBL" id="JBHSOD010000034">
    <property type="protein sequence ID" value="MFC5888026.1"/>
    <property type="molecule type" value="Genomic_DNA"/>
</dbReference>
<evidence type="ECO:0000313" key="5">
    <source>
        <dbReference type="Proteomes" id="UP001596067"/>
    </source>
</evidence>
<dbReference type="RefSeq" id="WP_313767204.1">
    <property type="nucleotide sequence ID" value="NZ_BAAAVH010000031.1"/>
</dbReference>
<protein>
    <submittedName>
        <fullName evidence="4">Uncharacterized protein</fullName>
    </submittedName>
</protein>
<feature type="signal peptide" evidence="3">
    <location>
        <begin position="1"/>
        <end position="19"/>
    </location>
</feature>
<feature type="chain" id="PRO_5046124974" evidence="3">
    <location>
        <begin position="20"/>
        <end position="241"/>
    </location>
</feature>
<keyword evidence="2" id="KW-1133">Transmembrane helix</keyword>
<evidence type="ECO:0000256" key="2">
    <source>
        <dbReference type="SAM" id="Phobius"/>
    </source>
</evidence>
<keyword evidence="2" id="KW-0812">Transmembrane</keyword>
<reference evidence="5" key="1">
    <citation type="journal article" date="2019" name="Int. J. Syst. Evol. Microbiol.">
        <title>The Global Catalogue of Microorganisms (GCM) 10K type strain sequencing project: providing services to taxonomists for standard genome sequencing and annotation.</title>
        <authorList>
            <consortium name="The Broad Institute Genomics Platform"/>
            <consortium name="The Broad Institute Genome Sequencing Center for Infectious Disease"/>
            <person name="Wu L."/>
            <person name="Ma J."/>
        </authorList>
    </citation>
    <scope>NUCLEOTIDE SEQUENCE [LARGE SCALE GENOMIC DNA]</scope>
    <source>
        <strain evidence="5">CGMCC 4.1469</strain>
    </source>
</reference>
<feature type="compositionally biased region" description="Low complexity" evidence="1">
    <location>
        <begin position="168"/>
        <end position="205"/>
    </location>
</feature>
<proteinExistence type="predicted"/>
<keyword evidence="5" id="KW-1185">Reference proteome</keyword>
<feature type="transmembrane region" description="Helical" evidence="2">
    <location>
        <begin position="212"/>
        <end position="232"/>
    </location>
</feature>
<feature type="region of interest" description="Disordered" evidence="1">
    <location>
        <begin position="129"/>
        <end position="205"/>
    </location>
</feature>